<dbReference type="SUPFAM" id="SSF46689">
    <property type="entry name" value="Homeodomain-like"/>
    <property type="match status" value="1"/>
</dbReference>
<name>A0A2C9U6Y9_MANES</name>
<dbReference type="PANTHER" id="PTHR47999:SF68">
    <property type="entry name" value="MYB DOMAIN PROTEIN 40"/>
    <property type="match status" value="1"/>
</dbReference>
<dbReference type="EMBL" id="CM004403">
    <property type="protein sequence ID" value="OAY25600.1"/>
    <property type="molecule type" value="Genomic_DNA"/>
</dbReference>
<evidence type="ECO:0000256" key="6">
    <source>
        <dbReference type="ARBA" id="ARBA00023242"/>
    </source>
</evidence>
<dbReference type="AlphaFoldDB" id="A0A2C9U6Y9"/>
<dbReference type="Pfam" id="PF00249">
    <property type="entry name" value="Myb_DNA-binding"/>
    <property type="match status" value="2"/>
</dbReference>
<evidence type="ECO:0000256" key="5">
    <source>
        <dbReference type="ARBA" id="ARBA00023163"/>
    </source>
</evidence>
<comment type="subcellular location">
    <subcellularLocation>
        <location evidence="1">Nucleus</location>
    </subcellularLocation>
</comment>
<comment type="caution">
    <text evidence="9">The sequence shown here is derived from an EMBL/GenBank/DDBJ whole genome shotgun (WGS) entry which is preliminary data.</text>
</comment>
<dbReference type="PANTHER" id="PTHR47999">
    <property type="entry name" value="TRANSCRIPTION FACTOR MYB8-RELATED-RELATED"/>
    <property type="match status" value="1"/>
</dbReference>
<dbReference type="Gramene" id="Manes.17G107800.1.v8.1">
    <property type="protein sequence ID" value="Manes.17G107800.1.v8.1.CDS"/>
    <property type="gene ID" value="Manes.17G107800.v8.1"/>
</dbReference>
<protein>
    <submittedName>
        <fullName evidence="9">Uncharacterized protein</fullName>
    </submittedName>
</protein>
<reference evidence="10" key="1">
    <citation type="journal article" date="2016" name="Nat. Biotechnol.">
        <title>Sequencing wild and cultivated cassava and related species reveals extensive interspecific hybridization and genetic diversity.</title>
        <authorList>
            <person name="Bredeson J.V."/>
            <person name="Lyons J.B."/>
            <person name="Prochnik S.E."/>
            <person name="Wu G.A."/>
            <person name="Ha C.M."/>
            <person name="Edsinger-Gonzales E."/>
            <person name="Grimwood J."/>
            <person name="Schmutz J."/>
            <person name="Rabbi I.Y."/>
            <person name="Egesi C."/>
            <person name="Nauluvula P."/>
            <person name="Lebot V."/>
            <person name="Ndunguru J."/>
            <person name="Mkamilo G."/>
            <person name="Bart R.S."/>
            <person name="Setter T.L."/>
            <person name="Gleadow R.M."/>
            <person name="Kulakow P."/>
            <person name="Ferguson M.E."/>
            <person name="Rounsley S."/>
            <person name="Rokhsar D.S."/>
        </authorList>
    </citation>
    <scope>NUCLEOTIDE SEQUENCE [LARGE SCALE GENOMIC DNA]</scope>
    <source>
        <strain evidence="10">cv. AM560-2</strain>
    </source>
</reference>
<feature type="domain" description="Myb-like" evidence="7">
    <location>
        <begin position="9"/>
        <end position="61"/>
    </location>
</feature>
<dbReference type="SMART" id="SM00717">
    <property type="entry name" value="SANT"/>
    <property type="match status" value="2"/>
</dbReference>
<keyword evidence="10" id="KW-1185">Reference proteome</keyword>
<feature type="domain" description="HTH myb-type" evidence="8">
    <location>
        <begin position="62"/>
        <end position="116"/>
    </location>
</feature>
<dbReference type="GO" id="GO:0046394">
    <property type="term" value="P:carboxylic acid biosynthetic process"/>
    <property type="evidence" value="ECO:0007669"/>
    <property type="project" value="UniProtKB-ARBA"/>
</dbReference>
<keyword evidence="3" id="KW-0805">Transcription regulation</keyword>
<dbReference type="InterPro" id="IPR009057">
    <property type="entry name" value="Homeodomain-like_sf"/>
</dbReference>
<feature type="domain" description="HTH myb-type" evidence="8">
    <location>
        <begin position="9"/>
        <end position="61"/>
    </location>
</feature>
<keyword evidence="5" id="KW-0804">Transcription</keyword>
<dbReference type="GO" id="GO:0000987">
    <property type="term" value="F:cis-regulatory region sequence-specific DNA binding"/>
    <property type="evidence" value="ECO:0000318"/>
    <property type="project" value="GO_Central"/>
</dbReference>
<dbReference type="InterPro" id="IPR015495">
    <property type="entry name" value="Myb_TF_plants"/>
</dbReference>
<dbReference type="FunFam" id="1.10.10.60:FF:000069">
    <property type="entry name" value="MYB transcription factor"/>
    <property type="match status" value="1"/>
</dbReference>
<accession>A0A2C9U6Y9</accession>
<evidence type="ECO:0000256" key="4">
    <source>
        <dbReference type="ARBA" id="ARBA00023125"/>
    </source>
</evidence>
<evidence type="ECO:0000256" key="2">
    <source>
        <dbReference type="ARBA" id="ARBA00022737"/>
    </source>
</evidence>
<evidence type="ECO:0000259" key="7">
    <source>
        <dbReference type="PROSITE" id="PS50090"/>
    </source>
</evidence>
<dbReference type="CDD" id="cd00167">
    <property type="entry name" value="SANT"/>
    <property type="match status" value="2"/>
</dbReference>
<dbReference type="OrthoDB" id="2143914at2759"/>
<keyword evidence="4" id="KW-0238">DNA-binding</keyword>
<dbReference type="Proteomes" id="UP000091857">
    <property type="component" value="Chromosome 17"/>
</dbReference>
<organism evidence="9 10">
    <name type="scientific">Manihot esculenta</name>
    <name type="common">Cassava</name>
    <name type="synonym">Jatropha manihot</name>
    <dbReference type="NCBI Taxonomy" id="3983"/>
    <lineage>
        <taxon>Eukaryota</taxon>
        <taxon>Viridiplantae</taxon>
        <taxon>Streptophyta</taxon>
        <taxon>Embryophyta</taxon>
        <taxon>Tracheophyta</taxon>
        <taxon>Spermatophyta</taxon>
        <taxon>Magnoliopsida</taxon>
        <taxon>eudicotyledons</taxon>
        <taxon>Gunneridae</taxon>
        <taxon>Pentapetalae</taxon>
        <taxon>rosids</taxon>
        <taxon>fabids</taxon>
        <taxon>Malpighiales</taxon>
        <taxon>Euphorbiaceae</taxon>
        <taxon>Crotonoideae</taxon>
        <taxon>Manihoteae</taxon>
        <taxon>Manihot</taxon>
    </lineage>
</organism>
<sequence>MGRQPCCDKIGLKRGPWTIEEDHKLMNFILNNGIHCWRMVPKLAGLLRCGKSCRLRWINYLRPDLKRGGFTEMEENQIIQLHSRLGNRWAKIASHFPGRTDNEIKNHWNTRIKKKLKHIEQTQMSINGGNNETIPERIKEENMEIKSQDDQANLISTDDKSKGGKDDELVSMEETSELLSNYEMLNGSMDMGSWIKQLETNDTTSYSSSLSVDENKNLSIGESLSLEDMDSILSWDSFNYHLLDDIFFLENTQYCNIPADSVPKYC</sequence>
<dbReference type="GO" id="GO:0005634">
    <property type="term" value="C:nucleus"/>
    <property type="evidence" value="ECO:0000318"/>
    <property type="project" value="GO_Central"/>
</dbReference>
<proteinExistence type="predicted"/>
<gene>
    <name evidence="9" type="ORF">MANES_17G107800v8</name>
</gene>
<evidence type="ECO:0000256" key="1">
    <source>
        <dbReference type="ARBA" id="ARBA00004123"/>
    </source>
</evidence>
<keyword evidence="6" id="KW-0539">Nucleus</keyword>
<dbReference type="PROSITE" id="PS51294">
    <property type="entry name" value="HTH_MYB"/>
    <property type="match status" value="2"/>
</dbReference>
<dbReference type="GO" id="GO:0006355">
    <property type="term" value="P:regulation of DNA-templated transcription"/>
    <property type="evidence" value="ECO:0000318"/>
    <property type="project" value="GO_Central"/>
</dbReference>
<dbReference type="SMR" id="A0A2C9U6Y9"/>
<dbReference type="PROSITE" id="PS50090">
    <property type="entry name" value="MYB_LIKE"/>
    <property type="match status" value="2"/>
</dbReference>
<evidence type="ECO:0000313" key="9">
    <source>
        <dbReference type="EMBL" id="OAY25600.1"/>
    </source>
</evidence>
<evidence type="ECO:0000259" key="8">
    <source>
        <dbReference type="PROSITE" id="PS51294"/>
    </source>
</evidence>
<evidence type="ECO:0000256" key="3">
    <source>
        <dbReference type="ARBA" id="ARBA00023015"/>
    </source>
</evidence>
<keyword evidence="2" id="KW-0677">Repeat</keyword>
<evidence type="ECO:0000313" key="10">
    <source>
        <dbReference type="Proteomes" id="UP000091857"/>
    </source>
</evidence>
<dbReference type="Gene3D" id="1.10.10.60">
    <property type="entry name" value="Homeodomain-like"/>
    <property type="match status" value="2"/>
</dbReference>
<dbReference type="InterPro" id="IPR017930">
    <property type="entry name" value="Myb_dom"/>
</dbReference>
<feature type="domain" description="Myb-like" evidence="7">
    <location>
        <begin position="62"/>
        <end position="112"/>
    </location>
</feature>
<dbReference type="InterPro" id="IPR001005">
    <property type="entry name" value="SANT/Myb"/>
</dbReference>